<sequence length="342" mass="37512">MEGCQHYICRCAYVSPCCKKIYVCRLCHDDVEQHEIDRFAVQEIVCLKCDEHQPIRRTCIKCEVVFGNYFCEICRLYDDNDKKQFHCMQCGICRIGGRENFFHCPKCDMCLSINIKDSHKCVEGVCKSNCPVCMDNLHTTREKLNVLPCGHICHERCFTNLFKSGIYACPVCCQSMCDMSHHWRVMDIEIEQVEMPNEYKDKKNWILCRDCHKECDTKFHVIGLKCLHCGSYNTCGADRPAGADAAAANATTAPTTTFTSTSTTTTPTTTTSTSITATTTTSSTTAASTATTATSNTTTATTVTTATSSTTAATTATTATSSTTAAATTATTADATDPPDTE</sequence>
<keyword evidence="1" id="KW-0479">Metal-binding</keyword>
<evidence type="ECO:0000259" key="7">
    <source>
        <dbReference type="PROSITE" id="PS51266"/>
    </source>
</evidence>
<dbReference type="EMBL" id="AMQM01001689">
    <property type="status" value="NOT_ANNOTATED_CDS"/>
    <property type="molecule type" value="Genomic_DNA"/>
</dbReference>
<dbReference type="Pfam" id="PF13639">
    <property type="entry name" value="zf-RING_2"/>
    <property type="match status" value="1"/>
</dbReference>
<evidence type="ECO:0000256" key="4">
    <source>
        <dbReference type="PROSITE-ProRule" id="PRU00601"/>
    </source>
</evidence>
<evidence type="ECO:0000256" key="2">
    <source>
        <dbReference type="ARBA" id="ARBA00022771"/>
    </source>
</evidence>
<dbReference type="InterPro" id="IPR037274">
    <property type="entry name" value="Znf_CHY_sf"/>
</dbReference>
<dbReference type="Gene3D" id="2.20.28.10">
    <property type="match status" value="1"/>
</dbReference>
<evidence type="ECO:0000259" key="8">
    <source>
        <dbReference type="PROSITE" id="PS51270"/>
    </source>
</evidence>
<dbReference type="PANTHER" id="PTHR21319">
    <property type="entry name" value="RING FINGER AND CHY ZINC FINGER DOMAIN-CONTAINING PROTEIN 1"/>
    <property type="match status" value="1"/>
</dbReference>
<dbReference type="OrthoDB" id="411372at2759"/>
<dbReference type="SUPFAM" id="SSF161245">
    <property type="entry name" value="Zinc hairpin stack"/>
    <property type="match status" value="1"/>
</dbReference>
<feature type="domain" description="CTCHY-type" evidence="8">
    <location>
        <begin position="66"/>
        <end position="129"/>
    </location>
</feature>
<dbReference type="SUPFAM" id="SSF161219">
    <property type="entry name" value="CHY zinc finger-like"/>
    <property type="match status" value="1"/>
</dbReference>
<dbReference type="Proteomes" id="UP000015101">
    <property type="component" value="Unassembled WGS sequence"/>
</dbReference>
<dbReference type="InterPro" id="IPR001841">
    <property type="entry name" value="Znf_RING"/>
</dbReference>
<dbReference type="eggNOG" id="KOG1940">
    <property type="taxonomic scope" value="Eukaryota"/>
</dbReference>
<dbReference type="KEGG" id="hro:HELRODRAFT_68929"/>
<dbReference type="HOGENOM" id="CLU_013368_0_1_1"/>
<feature type="domain" description="RING-type" evidence="6">
    <location>
        <begin position="130"/>
        <end position="172"/>
    </location>
</feature>
<reference evidence="9 11" key="2">
    <citation type="journal article" date="2013" name="Nature">
        <title>Insights into bilaterian evolution from three spiralian genomes.</title>
        <authorList>
            <person name="Simakov O."/>
            <person name="Marletaz F."/>
            <person name="Cho S.J."/>
            <person name="Edsinger-Gonzales E."/>
            <person name="Havlak P."/>
            <person name="Hellsten U."/>
            <person name="Kuo D.H."/>
            <person name="Larsson T."/>
            <person name="Lv J."/>
            <person name="Arendt D."/>
            <person name="Savage R."/>
            <person name="Osoegawa K."/>
            <person name="de Jong P."/>
            <person name="Grimwood J."/>
            <person name="Chapman J.A."/>
            <person name="Shapiro H."/>
            <person name="Aerts A."/>
            <person name="Otillar R.P."/>
            <person name="Terry A.Y."/>
            <person name="Boore J.L."/>
            <person name="Grigoriev I.V."/>
            <person name="Lindberg D.R."/>
            <person name="Seaver E.C."/>
            <person name="Weisblat D.A."/>
            <person name="Putnam N.H."/>
            <person name="Rokhsar D.S."/>
        </authorList>
    </citation>
    <scope>NUCLEOTIDE SEQUENCE</scope>
</reference>
<dbReference type="GO" id="GO:0006511">
    <property type="term" value="P:ubiquitin-dependent protein catabolic process"/>
    <property type="evidence" value="ECO:0000318"/>
    <property type="project" value="GO_Central"/>
</dbReference>
<feature type="domain" description="CHY-type" evidence="7">
    <location>
        <begin position="1"/>
        <end position="64"/>
    </location>
</feature>
<dbReference type="PROSITE" id="PS50089">
    <property type="entry name" value="ZF_RING_2"/>
    <property type="match status" value="1"/>
</dbReference>
<dbReference type="OMA" id="KLYPCRL"/>
<name>T1FZM0_HELRO</name>
<dbReference type="EnsemblMetazoa" id="HelroT68929">
    <property type="protein sequence ID" value="HelroP68929"/>
    <property type="gene ID" value="HelroG68929"/>
</dbReference>
<dbReference type="InterPro" id="IPR013083">
    <property type="entry name" value="Znf_RING/FYVE/PHD"/>
</dbReference>
<feature type="region of interest" description="Disordered" evidence="5">
    <location>
        <begin position="255"/>
        <end position="282"/>
    </location>
</feature>
<evidence type="ECO:0000313" key="11">
    <source>
        <dbReference type="Proteomes" id="UP000015101"/>
    </source>
</evidence>
<dbReference type="InterPro" id="IPR037275">
    <property type="entry name" value="Znf_CTCHY_sf"/>
</dbReference>
<dbReference type="GO" id="GO:0061630">
    <property type="term" value="F:ubiquitin protein ligase activity"/>
    <property type="evidence" value="ECO:0000318"/>
    <property type="project" value="GO_Central"/>
</dbReference>
<reference evidence="10" key="3">
    <citation type="submission" date="2015-06" db="UniProtKB">
        <authorList>
            <consortium name="EnsemblMetazoa"/>
        </authorList>
    </citation>
    <scope>IDENTIFICATION</scope>
</reference>
<evidence type="ECO:0000256" key="5">
    <source>
        <dbReference type="SAM" id="MobiDB-lite"/>
    </source>
</evidence>
<dbReference type="FunCoup" id="T1FZM0">
    <property type="interactions" value="1009"/>
</dbReference>
<keyword evidence="2 4" id="KW-0863">Zinc-finger</keyword>
<protein>
    <recommendedName>
        <fullName evidence="12">RING finger and CHY zinc finger domain-containing protein 1</fullName>
    </recommendedName>
</protein>
<feature type="region of interest" description="Disordered" evidence="5">
    <location>
        <begin position="323"/>
        <end position="342"/>
    </location>
</feature>
<dbReference type="InterPro" id="IPR039512">
    <property type="entry name" value="RCHY1_zinc-ribbon"/>
</dbReference>
<dbReference type="InterPro" id="IPR008913">
    <property type="entry name" value="Znf_CHY"/>
</dbReference>
<dbReference type="Pfam" id="PF05495">
    <property type="entry name" value="zf-CHY"/>
    <property type="match status" value="1"/>
</dbReference>
<dbReference type="GO" id="GO:0008270">
    <property type="term" value="F:zinc ion binding"/>
    <property type="evidence" value="ECO:0007669"/>
    <property type="project" value="UniProtKB-KW"/>
</dbReference>
<dbReference type="SMART" id="SM00184">
    <property type="entry name" value="RING"/>
    <property type="match status" value="1"/>
</dbReference>
<evidence type="ECO:0000259" key="6">
    <source>
        <dbReference type="PROSITE" id="PS50089"/>
    </source>
</evidence>
<dbReference type="GO" id="GO:0016567">
    <property type="term" value="P:protein ubiquitination"/>
    <property type="evidence" value="ECO:0000318"/>
    <property type="project" value="GO_Central"/>
</dbReference>
<keyword evidence="11" id="KW-1185">Reference proteome</keyword>
<gene>
    <name evidence="10" type="primary">20214268</name>
    <name evidence="9" type="ORF">HELRODRAFT_68929</name>
</gene>
<dbReference type="PANTHER" id="PTHR21319:SF53">
    <property type="entry name" value="RING FINGER AND CHY ZINC FINGER DOMAIN-CONTAINING PROTEIN 1"/>
    <property type="match status" value="1"/>
</dbReference>
<dbReference type="STRING" id="6412.T1FZM0"/>
<dbReference type="AlphaFoldDB" id="T1FZM0"/>
<reference evidence="11" key="1">
    <citation type="submission" date="2012-12" db="EMBL/GenBank/DDBJ databases">
        <authorList>
            <person name="Hellsten U."/>
            <person name="Grimwood J."/>
            <person name="Chapman J.A."/>
            <person name="Shapiro H."/>
            <person name="Aerts A."/>
            <person name="Otillar R.P."/>
            <person name="Terry A.Y."/>
            <person name="Boore J.L."/>
            <person name="Simakov O."/>
            <person name="Marletaz F."/>
            <person name="Cho S.-J."/>
            <person name="Edsinger-Gonzales E."/>
            <person name="Havlak P."/>
            <person name="Kuo D.-H."/>
            <person name="Larsson T."/>
            <person name="Lv J."/>
            <person name="Arendt D."/>
            <person name="Savage R."/>
            <person name="Osoegawa K."/>
            <person name="de Jong P."/>
            <person name="Lindberg D.R."/>
            <person name="Seaver E.C."/>
            <person name="Weisblat D.A."/>
            <person name="Putnam N.H."/>
            <person name="Grigoriev I.V."/>
            <person name="Rokhsar D.S."/>
        </authorList>
    </citation>
    <scope>NUCLEOTIDE SEQUENCE</scope>
</reference>
<dbReference type="Pfam" id="PF14599">
    <property type="entry name" value="zinc_ribbon_6"/>
    <property type="match status" value="1"/>
</dbReference>
<dbReference type="InParanoid" id="T1FZM0"/>
<dbReference type="PROSITE" id="PS51270">
    <property type="entry name" value="ZF_CTCHY"/>
    <property type="match status" value="1"/>
</dbReference>
<dbReference type="GO" id="GO:0005634">
    <property type="term" value="C:nucleus"/>
    <property type="evidence" value="ECO:0000318"/>
    <property type="project" value="GO_Central"/>
</dbReference>
<evidence type="ECO:0000256" key="1">
    <source>
        <dbReference type="ARBA" id="ARBA00022723"/>
    </source>
</evidence>
<accession>T1FZM0</accession>
<evidence type="ECO:0000313" key="9">
    <source>
        <dbReference type="EMBL" id="ESN94636.1"/>
    </source>
</evidence>
<dbReference type="RefSeq" id="XP_009027229.1">
    <property type="nucleotide sequence ID" value="XM_009028981.1"/>
</dbReference>
<evidence type="ECO:0008006" key="12">
    <source>
        <dbReference type="Google" id="ProtNLM"/>
    </source>
</evidence>
<evidence type="ECO:0000256" key="3">
    <source>
        <dbReference type="ARBA" id="ARBA00022833"/>
    </source>
</evidence>
<dbReference type="Gene3D" id="3.30.40.10">
    <property type="entry name" value="Zinc/RING finger domain, C3HC4 (zinc finger)"/>
    <property type="match status" value="1"/>
</dbReference>
<dbReference type="SUPFAM" id="SSF57850">
    <property type="entry name" value="RING/U-box"/>
    <property type="match status" value="1"/>
</dbReference>
<keyword evidence="3" id="KW-0862">Zinc</keyword>
<organism evidence="10 11">
    <name type="scientific">Helobdella robusta</name>
    <name type="common">Californian leech</name>
    <dbReference type="NCBI Taxonomy" id="6412"/>
    <lineage>
        <taxon>Eukaryota</taxon>
        <taxon>Metazoa</taxon>
        <taxon>Spiralia</taxon>
        <taxon>Lophotrochozoa</taxon>
        <taxon>Annelida</taxon>
        <taxon>Clitellata</taxon>
        <taxon>Hirudinea</taxon>
        <taxon>Rhynchobdellida</taxon>
        <taxon>Glossiphoniidae</taxon>
        <taxon>Helobdella</taxon>
    </lineage>
</organism>
<feature type="compositionally biased region" description="Low complexity" evidence="5">
    <location>
        <begin position="323"/>
        <end position="336"/>
    </location>
</feature>
<dbReference type="CTD" id="20214268"/>
<dbReference type="InterPro" id="IPR017921">
    <property type="entry name" value="Znf_CTCHY"/>
</dbReference>
<dbReference type="PROSITE" id="PS51266">
    <property type="entry name" value="ZF_CHY"/>
    <property type="match status" value="1"/>
</dbReference>
<evidence type="ECO:0000313" key="10">
    <source>
        <dbReference type="EnsemblMetazoa" id="HelroP68929"/>
    </source>
</evidence>
<dbReference type="EMBL" id="KB097571">
    <property type="protein sequence ID" value="ESN94636.1"/>
    <property type="molecule type" value="Genomic_DNA"/>
</dbReference>
<dbReference type="GeneID" id="20214268"/>
<proteinExistence type="predicted"/>